<dbReference type="PANTHER" id="PTHR11910">
    <property type="entry name" value="ATP SYNTHASE DELTA CHAIN"/>
    <property type="match status" value="1"/>
</dbReference>
<dbReference type="Proteomes" id="UP000176186">
    <property type="component" value="Unassembled WGS sequence"/>
</dbReference>
<name>A0A1F6BGE4_9BACT</name>
<protein>
    <submittedName>
        <fullName evidence="7">Uncharacterized protein</fullName>
    </submittedName>
</protein>
<proteinExistence type="predicted"/>
<reference evidence="7 8" key="1">
    <citation type="journal article" date="2016" name="Nat. Commun.">
        <title>Thousands of microbial genomes shed light on interconnected biogeochemical processes in an aquifer system.</title>
        <authorList>
            <person name="Anantharaman K."/>
            <person name="Brown C.T."/>
            <person name="Hug L.A."/>
            <person name="Sharon I."/>
            <person name="Castelle C.J."/>
            <person name="Probst A.J."/>
            <person name="Thomas B.C."/>
            <person name="Singh A."/>
            <person name="Wilkins M.J."/>
            <person name="Karaoz U."/>
            <person name="Brodie E.L."/>
            <person name="Williams K.H."/>
            <person name="Hubbard S.S."/>
            <person name="Banfield J.F."/>
        </authorList>
    </citation>
    <scope>NUCLEOTIDE SEQUENCE [LARGE SCALE GENOMIC DNA]</scope>
</reference>
<accession>A0A1F6BGE4</accession>
<dbReference type="GO" id="GO:0016020">
    <property type="term" value="C:membrane"/>
    <property type="evidence" value="ECO:0007669"/>
    <property type="project" value="UniProtKB-SubCell"/>
</dbReference>
<evidence type="ECO:0000256" key="4">
    <source>
        <dbReference type="ARBA" id="ARBA00023065"/>
    </source>
</evidence>
<evidence type="ECO:0000256" key="1">
    <source>
        <dbReference type="ARBA" id="ARBA00004370"/>
    </source>
</evidence>
<dbReference type="Pfam" id="PF00213">
    <property type="entry name" value="OSCP"/>
    <property type="match status" value="1"/>
</dbReference>
<evidence type="ECO:0000256" key="6">
    <source>
        <dbReference type="ARBA" id="ARBA00023310"/>
    </source>
</evidence>
<dbReference type="InterPro" id="IPR000711">
    <property type="entry name" value="ATPase_OSCP/dsu"/>
</dbReference>
<dbReference type="STRING" id="1798401.A2363_00745"/>
<evidence type="ECO:0000256" key="3">
    <source>
        <dbReference type="ARBA" id="ARBA00022781"/>
    </source>
</evidence>
<dbReference type="GO" id="GO:0046933">
    <property type="term" value="F:proton-transporting ATP synthase activity, rotational mechanism"/>
    <property type="evidence" value="ECO:0007669"/>
    <property type="project" value="InterPro"/>
</dbReference>
<keyword evidence="6" id="KW-0066">ATP synthesis</keyword>
<dbReference type="AlphaFoldDB" id="A0A1F6BGE4"/>
<keyword evidence="4" id="KW-0406">Ion transport</keyword>
<comment type="caution">
    <text evidence="7">The sequence shown here is derived from an EMBL/GenBank/DDBJ whole genome shotgun (WGS) entry which is preliminary data.</text>
</comment>
<keyword evidence="3" id="KW-0375">Hydrogen ion transport</keyword>
<evidence type="ECO:0000313" key="8">
    <source>
        <dbReference type="Proteomes" id="UP000176186"/>
    </source>
</evidence>
<sequence length="120" mass="13051">MQMLNKDARGFIDNVAKYISRGPAGRTVLPKVQTLFSKVTTQAKKERFATVRSAVALTDAEKASIAKTIARILGHEVECHFHVNPEILAGISVTVADWVVDSSFATQLAAITHSLSNDEK</sequence>
<gene>
    <name evidence="7" type="ORF">A2363_00745</name>
</gene>
<keyword evidence="2" id="KW-0813">Transport</keyword>
<keyword evidence="5" id="KW-0472">Membrane</keyword>
<evidence type="ECO:0000256" key="2">
    <source>
        <dbReference type="ARBA" id="ARBA00022448"/>
    </source>
</evidence>
<evidence type="ECO:0000256" key="5">
    <source>
        <dbReference type="ARBA" id="ARBA00023136"/>
    </source>
</evidence>
<organism evidence="7 8">
    <name type="scientific">Candidatus Gottesmanbacteria bacterium RIFOXYB1_FULL_47_11</name>
    <dbReference type="NCBI Taxonomy" id="1798401"/>
    <lineage>
        <taxon>Bacteria</taxon>
        <taxon>Candidatus Gottesmaniibacteriota</taxon>
    </lineage>
</organism>
<evidence type="ECO:0000313" key="7">
    <source>
        <dbReference type="EMBL" id="OGG35577.1"/>
    </source>
</evidence>
<dbReference type="EMBL" id="MFKE01000012">
    <property type="protein sequence ID" value="OGG35577.1"/>
    <property type="molecule type" value="Genomic_DNA"/>
</dbReference>
<comment type="subcellular location">
    <subcellularLocation>
        <location evidence="1">Membrane</location>
    </subcellularLocation>
</comment>